<dbReference type="InterPro" id="IPR027350">
    <property type="entry name" value="GT23_dom"/>
</dbReference>
<protein>
    <recommendedName>
        <fullName evidence="10">Alpha-(1,6)-fucosyltransferase</fullName>
    </recommendedName>
</protein>
<dbReference type="PANTHER" id="PTHR13132:SF29">
    <property type="entry name" value="ALPHA-(1,6)-FUCOSYLTRANSFERASE"/>
    <property type="match status" value="1"/>
</dbReference>
<evidence type="ECO:0000256" key="2">
    <source>
        <dbReference type="ARBA" id="ARBA00022676"/>
    </source>
</evidence>
<dbReference type="EMBL" id="CAJHNH020002768">
    <property type="protein sequence ID" value="CAG5127665.1"/>
    <property type="molecule type" value="Genomic_DNA"/>
</dbReference>
<dbReference type="OrthoDB" id="6435034at2759"/>
<evidence type="ECO:0000313" key="9">
    <source>
        <dbReference type="Proteomes" id="UP000678393"/>
    </source>
</evidence>
<evidence type="ECO:0000259" key="6">
    <source>
        <dbReference type="PROSITE" id="PS50002"/>
    </source>
</evidence>
<keyword evidence="3 5" id="KW-0808">Transferase</keyword>
<comment type="similarity">
    <text evidence="5">Belongs to the glycosyltransferase 23 family.</text>
</comment>
<dbReference type="Gene3D" id="2.30.30.40">
    <property type="entry name" value="SH3 Domains"/>
    <property type="match status" value="1"/>
</dbReference>
<organism evidence="8 9">
    <name type="scientific">Candidula unifasciata</name>
    <dbReference type="NCBI Taxonomy" id="100452"/>
    <lineage>
        <taxon>Eukaryota</taxon>
        <taxon>Metazoa</taxon>
        <taxon>Spiralia</taxon>
        <taxon>Lophotrochozoa</taxon>
        <taxon>Mollusca</taxon>
        <taxon>Gastropoda</taxon>
        <taxon>Heterobranchia</taxon>
        <taxon>Euthyneura</taxon>
        <taxon>Panpulmonata</taxon>
        <taxon>Eupulmonata</taxon>
        <taxon>Stylommatophora</taxon>
        <taxon>Helicina</taxon>
        <taxon>Helicoidea</taxon>
        <taxon>Geomitridae</taxon>
        <taxon>Candidula</taxon>
    </lineage>
</organism>
<evidence type="ECO:0000259" key="7">
    <source>
        <dbReference type="PROSITE" id="PS51659"/>
    </source>
</evidence>
<feature type="region of interest" description="Important for donor substrate binding" evidence="5">
    <location>
        <begin position="224"/>
        <end position="225"/>
    </location>
</feature>
<name>A0A8S3ZIL9_9EUPU</name>
<dbReference type="InterPro" id="IPR001452">
    <property type="entry name" value="SH3_domain"/>
</dbReference>
<evidence type="ECO:0000256" key="1">
    <source>
        <dbReference type="ARBA" id="ARBA00022443"/>
    </source>
</evidence>
<dbReference type="PROSITE" id="PS50002">
    <property type="entry name" value="SH3"/>
    <property type="match status" value="1"/>
</dbReference>
<keyword evidence="9" id="KW-1185">Reference proteome</keyword>
<feature type="domain" description="GT23" evidence="7">
    <location>
        <begin position="62"/>
        <end position="352"/>
    </location>
</feature>
<dbReference type="CDD" id="cd11792">
    <property type="entry name" value="SH3_Fut8"/>
    <property type="match status" value="1"/>
</dbReference>
<evidence type="ECO:0008006" key="10">
    <source>
        <dbReference type="Google" id="ProtNLM"/>
    </source>
</evidence>
<dbReference type="Pfam" id="PF19745">
    <property type="entry name" value="FUT8_N_cat"/>
    <property type="match status" value="1"/>
</dbReference>
<dbReference type="SUPFAM" id="SSF50044">
    <property type="entry name" value="SH3-domain"/>
    <property type="match status" value="1"/>
</dbReference>
<dbReference type="AlphaFoldDB" id="A0A8S3ZIL9"/>
<comment type="caution">
    <text evidence="8">The sequence shown here is derived from an EMBL/GenBank/DDBJ whole genome shotgun (WGS) entry which is preliminary data.</text>
</comment>
<keyword evidence="2 5" id="KW-0328">Glycosyltransferase</keyword>
<proteinExistence type="inferred from homology"/>
<dbReference type="PANTHER" id="PTHR13132">
    <property type="entry name" value="ALPHA- 1,6 -FUCOSYLTRANSFERASE"/>
    <property type="match status" value="1"/>
</dbReference>
<sequence length="471" mass="54110">MKAPFSFINVCIFFSKRTLFDDFEKLRTANKADVYRKQRLQELGDLIQRRLEYLQNPTDCETAKKLFCSLTKSCGFACQMHHIVHCMISAYALGRTLVLKSDWSMYGAQSFETVFEPISRTCLVTPFKENITDWPAALEYMSRDNTIYLRSEENYSPQQPAFLPPAVPADMAQELSILHGNPSAWWIGQMFRFIFRLKPNLLEEVISRGEKAGFTNTIVGVHIRRTDKILTEAASHPVEEYMYHVKEYYDQVERTQPGISRRVYLATDEPEVLSEARKKYPTYTFINDFNSTRSATMTERNSRQSLHGVISDVYYLARCDYLVCTFSSNLCRIAYELMQTLHGDASGNFRSLDDNYYFHGHNAHGLTAVEAYRSNREGHIALKPGDVIYVAGNHWNGFSMGTNQRTSQKGLFPSYKVEDTVVAADMPIYPQVPLKLTDRMEFKNVSLTRNVETVRSSEKLNSQRQQADASL</sequence>
<reference evidence="8" key="1">
    <citation type="submission" date="2021-04" db="EMBL/GenBank/DDBJ databases">
        <authorList>
            <consortium name="Molecular Ecology Group"/>
        </authorList>
    </citation>
    <scope>NUCLEOTIDE SEQUENCE</scope>
</reference>
<keyword evidence="1 4" id="KW-0728">SH3 domain</keyword>
<dbReference type="InterPro" id="IPR035653">
    <property type="entry name" value="Fut8_SH3"/>
</dbReference>
<gene>
    <name evidence="8" type="ORF">CUNI_LOCUS13223</name>
</gene>
<evidence type="ECO:0000256" key="4">
    <source>
        <dbReference type="PROSITE-ProRule" id="PRU00192"/>
    </source>
</evidence>
<dbReference type="GO" id="GO:0006487">
    <property type="term" value="P:protein N-linked glycosylation"/>
    <property type="evidence" value="ECO:0007669"/>
    <property type="project" value="TreeGrafter"/>
</dbReference>
<evidence type="ECO:0000313" key="8">
    <source>
        <dbReference type="EMBL" id="CAG5127665.1"/>
    </source>
</evidence>
<dbReference type="CDD" id="cd11300">
    <property type="entry name" value="Fut8_like"/>
    <property type="match status" value="1"/>
</dbReference>
<dbReference type="Proteomes" id="UP000678393">
    <property type="component" value="Unassembled WGS sequence"/>
</dbReference>
<dbReference type="InterPro" id="IPR036028">
    <property type="entry name" value="SH3-like_dom_sf"/>
</dbReference>
<dbReference type="InterPro" id="IPR045573">
    <property type="entry name" value="Fut8_N_cat"/>
</dbReference>
<evidence type="ECO:0000256" key="3">
    <source>
        <dbReference type="ARBA" id="ARBA00022679"/>
    </source>
</evidence>
<accession>A0A8S3ZIL9</accession>
<evidence type="ECO:0000256" key="5">
    <source>
        <dbReference type="PROSITE-ProRule" id="PRU00992"/>
    </source>
</evidence>
<dbReference type="PROSITE" id="PS51659">
    <property type="entry name" value="GT23"/>
    <property type="match status" value="1"/>
</dbReference>
<dbReference type="Pfam" id="PF14604">
    <property type="entry name" value="SH3_9"/>
    <property type="match status" value="1"/>
</dbReference>
<feature type="domain" description="SH3" evidence="6">
    <location>
        <begin position="361"/>
        <end position="422"/>
    </location>
</feature>
<dbReference type="FunFam" id="2.30.30.40:FF:000070">
    <property type="entry name" value="Alpha-(1,6)-fucosyltransferase"/>
    <property type="match status" value="1"/>
</dbReference>
<dbReference type="SMART" id="SM00326">
    <property type="entry name" value="SH3"/>
    <property type="match status" value="1"/>
</dbReference>
<dbReference type="Gene3D" id="3.40.50.11350">
    <property type="match status" value="1"/>
</dbReference>
<dbReference type="GO" id="GO:0046921">
    <property type="term" value="F:alpha-(1-&gt;6)-fucosyltransferase activity"/>
    <property type="evidence" value="ECO:0007669"/>
    <property type="project" value="TreeGrafter"/>
</dbReference>